<evidence type="ECO:0000256" key="5">
    <source>
        <dbReference type="ARBA" id="ARBA00023125"/>
    </source>
</evidence>
<dbReference type="GO" id="GO:0005634">
    <property type="term" value="C:nucleus"/>
    <property type="evidence" value="ECO:0007669"/>
    <property type="project" value="UniProtKB-SubCell"/>
</dbReference>
<organism evidence="13 14">
    <name type="scientific">Spirodela intermedia</name>
    <name type="common">Intermediate duckweed</name>
    <dbReference type="NCBI Taxonomy" id="51605"/>
    <lineage>
        <taxon>Eukaryota</taxon>
        <taxon>Viridiplantae</taxon>
        <taxon>Streptophyta</taxon>
        <taxon>Embryophyta</taxon>
        <taxon>Tracheophyta</taxon>
        <taxon>Spermatophyta</taxon>
        <taxon>Magnoliopsida</taxon>
        <taxon>Liliopsida</taxon>
        <taxon>Araceae</taxon>
        <taxon>Lemnoideae</taxon>
        <taxon>Spirodela</taxon>
    </lineage>
</organism>
<dbReference type="GO" id="GO:0000981">
    <property type="term" value="F:DNA-binding transcription factor activity, RNA polymerase II-specific"/>
    <property type="evidence" value="ECO:0007669"/>
    <property type="project" value="InterPro"/>
</dbReference>
<dbReference type="PANTHER" id="PTHR45654">
    <property type="entry name" value="HOMEOBOX-LEUCINE ZIPPER PROTEIN MERISTEM L1"/>
    <property type="match status" value="1"/>
</dbReference>
<dbReference type="Gene3D" id="1.10.10.60">
    <property type="entry name" value="Homeodomain-like"/>
    <property type="match status" value="1"/>
</dbReference>
<dbReference type="CDD" id="cd00086">
    <property type="entry name" value="homeodomain"/>
    <property type="match status" value="1"/>
</dbReference>
<dbReference type="SUPFAM" id="SSF46689">
    <property type="entry name" value="Homeodomain-like"/>
    <property type="match status" value="1"/>
</dbReference>
<evidence type="ECO:0000256" key="3">
    <source>
        <dbReference type="ARBA" id="ARBA00023015"/>
    </source>
</evidence>
<dbReference type="EMBL" id="LR746266">
    <property type="protein sequence ID" value="CAA7393264.1"/>
    <property type="molecule type" value="Genomic_DNA"/>
</dbReference>
<keyword evidence="4" id="KW-0175">Coiled coil</keyword>
<keyword evidence="7" id="KW-0804">Transcription</keyword>
<evidence type="ECO:0000256" key="4">
    <source>
        <dbReference type="ARBA" id="ARBA00023054"/>
    </source>
</evidence>
<keyword evidence="6 9" id="KW-0371">Homeobox</keyword>
<evidence type="ECO:0000256" key="9">
    <source>
        <dbReference type="PROSITE-ProRule" id="PRU00108"/>
    </source>
</evidence>
<evidence type="ECO:0000256" key="10">
    <source>
        <dbReference type="RuleBase" id="RU000682"/>
    </source>
</evidence>
<feature type="domain" description="Homeobox" evidence="12">
    <location>
        <begin position="131"/>
        <end position="191"/>
    </location>
</feature>
<evidence type="ECO:0000313" key="13">
    <source>
        <dbReference type="EMBL" id="CAA7393264.1"/>
    </source>
</evidence>
<dbReference type="Proteomes" id="UP000663760">
    <property type="component" value="Chromosome 3"/>
</dbReference>
<comment type="similarity">
    <text evidence="2">Belongs to the HD-ZIP homeobox family. Class IV subfamily.</text>
</comment>
<evidence type="ECO:0000256" key="2">
    <source>
        <dbReference type="ARBA" id="ARBA00006789"/>
    </source>
</evidence>
<gene>
    <name evidence="13" type="ORF">SI8410_03004040</name>
</gene>
<keyword evidence="5 9" id="KW-0238">DNA-binding</keyword>
<evidence type="ECO:0000313" key="14">
    <source>
        <dbReference type="Proteomes" id="UP000663760"/>
    </source>
</evidence>
<comment type="subcellular location">
    <subcellularLocation>
        <location evidence="1 9 10">Nucleus</location>
    </subcellularLocation>
</comment>
<dbReference type="PANTHER" id="PTHR45654:SF62">
    <property type="entry name" value="HOMEOBOX DOMAIN-CONTAINING PROTEIN"/>
    <property type="match status" value="1"/>
</dbReference>
<evidence type="ECO:0000259" key="12">
    <source>
        <dbReference type="PROSITE" id="PS50071"/>
    </source>
</evidence>
<dbReference type="AlphaFoldDB" id="A0A7I8K6K5"/>
<dbReference type="InterPro" id="IPR001356">
    <property type="entry name" value="HD"/>
</dbReference>
<dbReference type="Pfam" id="PF00046">
    <property type="entry name" value="Homeodomain"/>
    <property type="match status" value="1"/>
</dbReference>
<dbReference type="GO" id="GO:0003677">
    <property type="term" value="F:DNA binding"/>
    <property type="evidence" value="ECO:0007669"/>
    <property type="project" value="UniProtKB-UniRule"/>
</dbReference>
<dbReference type="FunFam" id="1.10.10.60:FF:000229">
    <property type="entry name" value="Homeobox-leucine zipper protein HDG1"/>
    <property type="match status" value="1"/>
</dbReference>
<evidence type="ECO:0000256" key="11">
    <source>
        <dbReference type="SAM" id="MobiDB-lite"/>
    </source>
</evidence>
<evidence type="ECO:0000256" key="1">
    <source>
        <dbReference type="ARBA" id="ARBA00004123"/>
    </source>
</evidence>
<feature type="DNA-binding region" description="Homeobox" evidence="9">
    <location>
        <begin position="133"/>
        <end position="192"/>
    </location>
</feature>
<sequence>MNGFQLAPAAALGGMAAVSQTGKSVRCGGAGITQVQKMSSFSLPMDGDATSEQTIGCPLDLTGDFMILPSLSISISDTVPALVATPTVVEGNVEGRENLNERDDESSCDENYVAPMPQPPQTEQRTGERSSGWRSAKKRHTPEQIMGLEAAFRDCCHPSDKQRLSLSEELGLTPEQVKFWFQNRRNQLKNKHEKESNIHLRAVNERLKDVNYELKASVCNIMCGSCGRPTVVRKPSPEELRLMRENAWLKGEVDKISSFLRNHGFLPEQPILPSVPLPSQNLDTGFYPPYTGGTDF</sequence>
<feature type="region of interest" description="Disordered" evidence="11">
    <location>
        <begin position="93"/>
        <end position="143"/>
    </location>
</feature>
<keyword evidence="14" id="KW-1185">Reference proteome</keyword>
<dbReference type="InterPro" id="IPR009057">
    <property type="entry name" value="Homeodomain-like_sf"/>
</dbReference>
<dbReference type="InterPro" id="IPR042160">
    <property type="entry name" value="HD-Zip_IV"/>
</dbReference>
<protein>
    <recommendedName>
        <fullName evidence="12">Homeobox domain-containing protein</fullName>
    </recommendedName>
</protein>
<proteinExistence type="inferred from homology"/>
<dbReference type="OrthoDB" id="786892at2759"/>
<dbReference type="InterPro" id="IPR017970">
    <property type="entry name" value="Homeobox_CS"/>
</dbReference>
<evidence type="ECO:0000256" key="6">
    <source>
        <dbReference type="ARBA" id="ARBA00023155"/>
    </source>
</evidence>
<evidence type="ECO:0000256" key="7">
    <source>
        <dbReference type="ARBA" id="ARBA00023163"/>
    </source>
</evidence>
<dbReference type="PROSITE" id="PS00027">
    <property type="entry name" value="HOMEOBOX_1"/>
    <property type="match status" value="1"/>
</dbReference>
<reference evidence="13" key="1">
    <citation type="submission" date="2020-02" db="EMBL/GenBank/DDBJ databases">
        <authorList>
            <person name="Scholz U."/>
            <person name="Mascher M."/>
            <person name="Fiebig A."/>
        </authorList>
    </citation>
    <scope>NUCLEOTIDE SEQUENCE</scope>
</reference>
<dbReference type="PROSITE" id="PS50071">
    <property type="entry name" value="HOMEOBOX_2"/>
    <property type="match status" value="1"/>
</dbReference>
<name>A0A7I8K6K5_SPIIN</name>
<keyword evidence="3" id="KW-0805">Transcription regulation</keyword>
<evidence type="ECO:0000256" key="8">
    <source>
        <dbReference type="ARBA" id="ARBA00023242"/>
    </source>
</evidence>
<dbReference type="SMART" id="SM00389">
    <property type="entry name" value="HOX"/>
    <property type="match status" value="1"/>
</dbReference>
<keyword evidence="8 9" id="KW-0539">Nucleus</keyword>
<accession>A0A7I8K6K5</accession>